<reference evidence="2" key="2">
    <citation type="submission" date="2025-08" db="UniProtKB">
        <authorList>
            <consortium name="RefSeq"/>
        </authorList>
    </citation>
    <scope>IDENTIFICATION</scope>
</reference>
<sequence length="426" mass="46366">MAPVGTSLRAGFSPLTGYSSGFGLTCCTILGLREGRPGCIASLSISDIIQKPGSEIVGMGILAGGLGSEGFLRESPHLFVWLGEAIEFWEKVDGLLAHSVVSSWLEGPDVSKAPHRNPEDKTESPAAEPGTRELSPPIIAIPSGVWNVKKDWLETVRTAPVKLQHNREVAPGQSPWGRKFNFFAKPLLSSGLEIRSDGKSEGLNCPWLLGMLLGRQSSQVPKNTYYLLKLGITRKTVDEALDSFVLTVHVIASLKVGVLLVRFEGIRRIEMRESPSVSRIALGPCIRKRMQYRPRCVSPCAATAADAMTATLRTVSMSRPLPSCSGMERPAPPEPPAASAKIRAALVAEPTSDMGLLLSLSHVHDRDSCKGRKQDSSTFIAIREYKKKVMDPTKIEYADREEIYQLPPKDGRESNNHAITAYNLTG</sequence>
<protein>
    <submittedName>
        <fullName evidence="2">Uncharacterized protein</fullName>
    </submittedName>
</protein>
<dbReference type="VEuPathDB" id="FungiDB:An18g00450"/>
<evidence type="ECO:0000313" key="2">
    <source>
        <dbReference type="RefSeq" id="XP_059602868.1"/>
    </source>
</evidence>
<organism evidence="2">
    <name type="scientific">Aspergillus niger</name>
    <dbReference type="NCBI Taxonomy" id="5061"/>
    <lineage>
        <taxon>Eukaryota</taxon>
        <taxon>Fungi</taxon>
        <taxon>Dikarya</taxon>
        <taxon>Ascomycota</taxon>
        <taxon>Pezizomycotina</taxon>
        <taxon>Eurotiomycetes</taxon>
        <taxon>Eurotiomycetidae</taxon>
        <taxon>Eurotiales</taxon>
        <taxon>Aspergillaceae</taxon>
        <taxon>Aspergillus</taxon>
        <taxon>Aspergillus subgen. Circumdati</taxon>
    </lineage>
</organism>
<accession>A0AAJ8E0G4</accession>
<dbReference type="GeneID" id="84593623"/>
<name>A0AAJ8E0G4_ASPNG</name>
<gene>
    <name evidence="2" type="ORF">An18g00450</name>
</gene>
<proteinExistence type="predicted"/>
<feature type="region of interest" description="Disordered" evidence="1">
    <location>
        <begin position="108"/>
        <end position="136"/>
    </location>
</feature>
<reference evidence="2" key="1">
    <citation type="submission" date="2025-02" db="EMBL/GenBank/DDBJ databases">
        <authorList>
            <consortium name="NCBI Genome Project"/>
        </authorList>
    </citation>
    <scope>NUCLEOTIDE SEQUENCE</scope>
</reference>
<dbReference type="AlphaFoldDB" id="A0AAJ8E0G4"/>
<dbReference type="RefSeq" id="XP_059602868.1">
    <property type="nucleotide sequence ID" value="XM_059745549.1"/>
</dbReference>
<evidence type="ECO:0000256" key="1">
    <source>
        <dbReference type="SAM" id="MobiDB-lite"/>
    </source>
</evidence>
<dbReference type="KEGG" id="ang:An18g00450"/>